<sequence length="171" mass="20058">MHEIAFLRFSLAKKTTRLQKVVEALLNFEKGYPFDGDQVCVSRTPRRPDLPYINPQIEDTHPFPLILSELASEHQNNRFYDYTCSFWKFLSVKKINPSYAKLNCRACGFREDFIYEKFFMLKEEHALLRFQLQMLQHVRYHTWTCCANSGAIVKDECLTTSYTHACVADNG</sequence>
<keyword evidence="2" id="KW-1185">Reference proteome</keyword>
<organism evidence="1 2">
    <name type="scientific">Trichinella spiralis</name>
    <name type="common">Trichina worm</name>
    <dbReference type="NCBI Taxonomy" id="6334"/>
    <lineage>
        <taxon>Eukaryota</taxon>
        <taxon>Metazoa</taxon>
        <taxon>Ecdysozoa</taxon>
        <taxon>Nematoda</taxon>
        <taxon>Enoplea</taxon>
        <taxon>Dorylaimia</taxon>
        <taxon>Trichinellida</taxon>
        <taxon>Trichinellidae</taxon>
        <taxon>Trichinella</taxon>
    </lineage>
</organism>
<gene>
    <name evidence="1" type="ORF">TSPI_04476</name>
</gene>
<name>A0ABR3KJL5_TRISP</name>
<evidence type="ECO:0000313" key="1">
    <source>
        <dbReference type="EMBL" id="KAL1238478.1"/>
    </source>
</evidence>
<proteinExistence type="predicted"/>
<dbReference type="Proteomes" id="UP001558632">
    <property type="component" value="Unassembled WGS sequence"/>
</dbReference>
<protein>
    <submittedName>
        <fullName evidence="1">Shikimate dehydrogenase (NADP(+))</fullName>
    </submittedName>
</protein>
<accession>A0ABR3KJL5</accession>
<dbReference type="EMBL" id="JBEUSY010000314">
    <property type="protein sequence ID" value="KAL1238478.1"/>
    <property type="molecule type" value="Genomic_DNA"/>
</dbReference>
<comment type="caution">
    <text evidence="1">The sequence shown here is derived from an EMBL/GenBank/DDBJ whole genome shotgun (WGS) entry which is preliminary data.</text>
</comment>
<evidence type="ECO:0000313" key="2">
    <source>
        <dbReference type="Proteomes" id="UP001558632"/>
    </source>
</evidence>
<reference evidence="1 2" key="1">
    <citation type="submission" date="2024-07" db="EMBL/GenBank/DDBJ databases">
        <title>Enhanced genomic and transcriptomic resources for Trichinella pseudospiralis and T. spiralis underpin the discovery of pronounced molecular differences between stages and species.</title>
        <authorList>
            <person name="Pasi K.K."/>
            <person name="La Rosa G."/>
            <person name="Gomez-Morales M.A."/>
            <person name="Tosini F."/>
            <person name="Sumanam S."/>
            <person name="Young N.D."/>
            <person name="Chang B.C."/>
            <person name="Robin G.B."/>
        </authorList>
    </citation>
    <scope>NUCLEOTIDE SEQUENCE [LARGE SCALE GENOMIC DNA]</scope>
    <source>
        <strain evidence="1">ISS534</strain>
    </source>
</reference>